<dbReference type="InterPro" id="IPR055060">
    <property type="entry name" value="ACOX_C_alpha1"/>
</dbReference>
<comment type="subcellular location">
    <subcellularLocation>
        <location evidence="2">Peroxisome</location>
    </subcellularLocation>
</comment>
<keyword evidence="5 11" id="KW-0285">Flavoprotein</keyword>
<evidence type="ECO:0000256" key="6">
    <source>
        <dbReference type="ARBA" id="ARBA00022827"/>
    </source>
</evidence>
<keyword evidence="8" id="KW-0560">Oxidoreductase</keyword>
<organism evidence="18 19">
    <name type="scientific">Stomoxys calcitrans</name>
    <name type="common">Stable fly</name>
    <name type="synonym">Conops calcitrans</name>
    <dbReference type="NCBI Taxonomy" id="35570"/>
    <lineage>
        <taxon>Eukaryota</taxon>
        <taxon>Metazoa</taxon>
        <taxon>Ecdysozoa</taxon>
        <taxon>Arthropoda</taxon>
        <taxon>Hexapoda</taxon>
        <taxon>Insecta</taxon>
        <taxon>Pterygota</taxon>
        <taxon>Neoptera</taxon>
        <taxon>Endopterygota</taxon>
        <taxon>Diptera</taxon>
        <taxon>Brachycera</taxon>
        <taxon>Muscomorpha</taxon>
        <taxon>Muscoidea</taxon>
        <taxon>Muscidae</taxon>
        <taxon>Stomoxys</taxon>
    </lineage>
</organism>
<evidence type="ECO:0000256" key="9">
    <source>
        <dbReference type="ARBA" id="ARBA00023098"/>
    </source>
</evidence>
<dbReference type="InterPro" id="IPR037069">
    <property type="entry name" value="AcylCoA_DH/ox_N_sf"/>
</dbReference>
<dbReference type="GO" id="GO:0003997">
    <property type="term" value="F:acyl-CoA oxidase activity"/>
    <property type="evidence" value="ECO:0007669"/>
    <property type="project" value="InterPro"/>
</dbReference>
<feature type="domain" description="Acyl-CoA oxidase C-alpha1" evidence="17">
    <location>
        <begin position="290"/>
        <end position="451"/>
    </location>
</feature>
<dbReference type="SUPFAM" id="SSF47203">
    <property type="entry name" value="Acyl-CoA dehydrogenase C-terminal domain-like"/>
    <property type="match status" value="2"/>
</dbReference>
<dbReference type="OrthoDB" id="538336at2759"/>
<evidence type="ECO:0000259" key="16">
    <source>
        <dbReference type="Pfam" id="PF14749"/>
    </source>
</evidence>
<dbReference type="EnsemblMetazoa" id="SCAU010395-RA">
    <property type="protein sequence ID" value="SCAU010395-PA"/>
    <property type="gene ID" value="SCAU010395"/>
</dbReference>
<dbReference type="Gene3D" id="1.10.540.10">
    <property type="entry name" value="Acyl-CoA dehydrogenase/oxidase, N-terminal domain"/>
    <property type="match status" value="1"/>
</dbReference>
<name>A0A1I8PRA7_STOCA</name>
<dbReference type="GO" id="GO:0055088">
    <property type="term" value="P:lipid homeostasis"/>
    <property type="evidence" value="ECO:0007669"/>
    <property type="project" value="TreeGrafter"/>
</dbReference>
<evidence type="ECO:0000256" key="12">
    <source>
        <dbReference type="PIRSR" id="PIRSR000168-1"/>
    </source>
</evidence>
<dbReference type="Pfam" id="PF02770">
    <property type="entry name" value="Acyl-CoA_dh_M"/>
    <property type="match status" value="1"/>
</dbReference>
<dbReference type="FunFam" id="1.20.140.10:FF:000013">
    <property type="entry name" value="Acyl-coenzyme A oxidase"/>
    <property type="match status" value="1"/>
</dbReference>
<dbReference type="FunFam" id="2.40.110.10:FF:000003">
    <property type="entry name" value="Acyl-coenzyme A oxidase"/>
    <property type="match status" value="1"/>
</dbReference>
<comment type="similarity">
    <text evidence="4 11">Belongs to the acyl-CoA oxidase family.</text>
</comment>
<dbReference type="InterPro" id="IPR036250">
    <property type="entry name" value="AcylCo_DH-like_C"/>
</dbReference>
<keyword evidence="7" id="KW-0276">Fatty acid metabolism</keyword>
<dbReference type="InterPro" id="IPR006091">
    <property type="entry name" value="Acyl-CoA_Oxase/DH_mid-dom"/>
</dbReference>
<evidence type="ECO:0000259" key="14">
    <source>
        <dbReference type="Pfam" id="PF01756"/>
    </source>
</evidence>
<dbReference type="Gene3D" id="2.40.110.10">
    <property type="entry name" value="Butyryl-CoA Dehydrogenase, subunit A, domain 2"/>
    <property type="match status" value="1"/>
</dbReference>
<dbReference type="Proteomes" id="UP000095300">
    <property type="component" value="Unassembled WGS sequence"/>
</dbReference>
<dbReference type="GO" id="GO:0005777">
    <property type="term" value="C:peroxisome"/>
    <property type="evidence" value="ECO:0007669"/>
    <property type="project" value="UniProtKB-SubCell"/>
</dbReference>
<comment type="pathway">
    <text evidence="3">Lipid metabolism; peroxisomal fatty acid beta-oxidation.</text>
</comment>
<dbReference type="SUPFAM" id="SSF56645">
    <property type="entry name" value="Acyl-CoA dehydrogenase NM domain-like"/>
    <property type="match status" value="1"/>
</dbReference>
<dbReference type="Pfam" id="PF01756">
    <property type="entry name" value="ACOX"/>
    <property type="match status" value="1"/>
</dbReference>
<dbReference type="InterPro" id="IPR012258">
    <property type="entry name" value="Acyl-CoA_oxidase"/>
</dbReference>
<keyword evidence="19" id="KW-1185">Reference proteome</keyword>
<evidence type="ECO:0000256" key="10">
    <source>
        <dbReference type="ARBA" id="ARBA00023140"/>
    </source>
</evidence>
<accession>A0A1I8PRA7</accession>
<evidence type="ECO:0000256" key="4">
    <source>
        <dbReference type="ARBA" id="ARBA00006288"/>
    </source>
</evidence>
<dbReference type="GO" id="GO:0005504">
    <property type="term" value="F:fatty acid binding"/>
    <property type="evidence" value="ECO:0007669"/>
    <property type="project" value="TreeGrafter"/>
</dbReference>
<comment type="cofactor">
    <cofactor evidence="1">
        <name>FAD</name>
        <dbReference type="ChEBI" id="CHEBI:57692"/>
    </cofactor>
</comment>
<dbReference type="PANTHER" id="PTHR10909">
    <property type="entry name" value="ELECTRON TRANSPORT OXIDOREDUCTASE"/>
    <property type="match status" value="1"/>
</dbReference>
<dbReference type="GO" id="GO:0033540">
    <property type="term" value="P:fatty acid beta-oxidation using acyl-CoA oxidase"/>
    <property type="evidence" value="ECO:0007669"/>
    <property type="project" value="TreeGrafter"/>
</dbReference>
<dbReference type="STRING" id="35570.A0A1I8PRA7"/>
<dbReference type="KEGG" id="scac:106086807"/>
<gene>
    <name evidence="18" type="primary">106086807</name>
</gene>
<dbReference type="PIRSF" id="PIRSF000168">
    <property type="entry name" value="Acyl-CoA_oxidase"/>
    <property type="match status" value="1"/>
</dbReference>
<protein>
    <recommendedName>
        <fullName evidence="11">Acyl-coenzyme A oxidase</fullName>
    </recommendedName>
</protein>
<dbReference type="InterPro" id="IPR046373">
    <property type="entry name" value="Acyl-CoA_Oxase/DH_mid-dom_sf"/>
</dbReference>
<evidence type="ECO:0000256" key="7">
    <source>
        <dbReference type="ARBA" id="ARBA00022832"/>
    </source>
</evidence>
<dbReference type="FunFam" id="1.20.140.10:FF:000005">
    <property type="entry name" value="Acyl-coenzyme A oxidase"/>
    <property type="match status" value="1"/>
</dbReference>
<dbReference type="InterPro" id="IPR029320">
    <property type="entry name" value="Acyl-CoA_ox_N"/>
</dbReference>
<dbReference type="AlphaFoldDB" id="A0A1I8PRA7"/>
<dbReference type="Pfam" id="PF22924">
    <property type="entry name" value="ACOX_C_alpha1"/>
    <property type="match status" value="1"/>
</dbReference>
<feature type="binding site" evidence="13">
    <location>
        <position position="154"/>
    </location>
    <ligand>
        <name>FAD</name>
        <dbReference type="ChEBI" id="CHEBI:57692"/>
    </ligand>
</feature>
<feature type="domain" description="Acyl-CoA oxidase C-terminal" evidence="14">
    <location>
        <begin position="486"/>
        <end position="664"/>
    </location>
</feature>
<feature type="domain" description="Acyl-CoA oxidase/dehydrogenase middle" evidence="15">
    <location>
        <begin position="150"/>
        <end position="260"/>
    </location>
</feature>
<evidence type="ECO:0000256" key="1">
    <source>
        <dbReference type="ARBA" id="ARBA00001974"/>
    </source>
</evidence>
<evidence type="ECO:0000259" key="17">
    <source>
        <dbReference type="Pfam" id="PF22924"/>
    </source>
</evidence>
<dbReference type="InterPro" id="IPR009100">
    <property type="entry name" value="AcylCoA_DH/oxidase_NM_dom_sf"/>
</dbReference>
<evidence type="ECO:0000256" key="2">
    <source>
        <dbReference type="ARBA" id="ARBA00004275"/>
    </source>
</evidence>
<feature type="binding site" evidence="13">
    <location>
        <position position="193"/>
    </location>
    <ligand>
        <name>FAD</name>
        <dbReference type="ChEBI" id="CHEBI:57692"/>
    </ligand>
</feature>
<proteinExistence type="inferred from homology"/>
<evidence type="ECO:0000313" key="19">
    <source>
        <dbReference type="Proteomes" id="UP000095300"/>
    </source>
</evidence>
<dbReference type="Gene3D" id="1.20.140.10">
    <property type="entry name" value="Butyryl-CoA Dehydrogenase, subunit A, domain 3"/>
    <property type="match status" value="2"/>
</dbReference>
<evidence type="ECO:0000256" key="13">
    <source>
        <dbReference type="PIRSR" id="PIRSR000168-2"/>
    </source>
</evidence>
<dbReference type="InterPro" id="IPR002655">
    <property type="entry name" value="Acyl-CoA_oxidase_C"/>
</dbReference>
<dbReference type="Pfam" id="PF14749">
    <property type="entry name" value="Acyl-CoA_ox_N"/>
    <property type="match status" value="1"/>
</dbReference>
<keyword evidence="6 11" id="KW-0274">FAD</keyword>
<evidence type="ECO:0000256" key="5">
    <source>
        <dbReference type="ARBA" id="ARBA00022630"/>
    </source>
</evidence>
<evidence type="ECO:0000313" key="18">
    <source>
        <dbReference type="EnsemblMetazoa" id="SCAU010395-PA"/>
    </source>
</evidence>
<evidence type="ECO:0000256" key="8">
    <source>
        <dbReference type="ARBA" id="ARBA00023002"/>
    </source>
</evidence>
<keyword evidence="10" id="KW-0576">Peroxisome</keyword>
<reference evidence="18" key="1">
    <citation type="submission" date="2020-05" db="UniProtKB">
        <authorList>
            <consortium name="EnsemblMetazoa"/>
        </authorList>
    </citation>
    <scope>IDENTIFICATION</scope>
    <source>
        <strain evidence="18">USDA</strain>
    </source>
</reference>
<dbReference type="VEuPathDB" id="VectorBase:SCAU010395"/>
<dbReference type="PANTHER" id="PTHR10909:SF250">
    <property type="entry name" value="PEROXISOMAL ACYL-COENZYME A OXIDASE 1"/>
    <property type="match status" value="1"/>
</dbReference>
<evidence type="ECO:0000259" key="15">
    <source>
        <dbReference type="Pfam" id="PF02770"/>
    </source>
</evidence>
<sequence length="666" mass="74125">MSIVPKTVNPDLQKERKNATFNSEDFALWYHGGEEKLKFKRFLESYVYDDLDEGITRFQDLSHEDIFADATKNSIILAKKLRKLQTERNPGGTEIWPTLYGSPELWGAVPSGNPFSVHFSMMVGCIREQGTDEQFEKFGKRAQNFEITGAYAQTELGHGTFLRGLETRADFDRQNDEFVLNTPTISAYKWWPGGLGHSANYCVVVANLYIDNDPKGVAMFVVQVRDEQTHMPLPGVDIGDIGKKLGFAGVNNGFLGLKNVRIPRTNMLMRHSQVHRDGTFVKSPASALAYFSMVYVRCMIVRNNSIALAMAATIATRYSAVRRQSPINPNEPEPQIMDHLTQQMKLFPEIAISIAFKLASTKLWQIYDQTAEGIKRGEFSRMPELHAMACSLKALCSSYSASGVERLRLACGGHGYLASSNLPNLYSAATAACTYEGENTVLLLQVGRFLMKSYRFALTGKPLVPTIAYLQDAIKEKSVGQWTGSWNNIIKALQIAAANKIRISYENLSARLKAGQTEAEAANNSGIEYTQAAELHGNCFVAATFLEEVTGPAARGRNPALNQVLENLLELFLVSTAMRHMNELLRVINLSDADLRSLQNRLEDVLKAIRPNAVAICDGFDFHDRNLKSTLGSYDGNAYERIFAEAKASPLNKQPVPDVFEAFHEV</sequence>
<feature type="domain" description="Acyl-coenzyme A oxidase N-terminal" evidence="16">
    <location>
        <begin position="22"/>
        <end position="147"/>
    </location>
</feature>
<evidence type="ECO:0000256" key="3">
    <source>
        <dbReference type="ARBA" id="ARBA00004846"/>
    </source>
</evidence>
<evidence type="ECO:0000256" key="11">
    <source>
        <dbReference type="PIRNR" id="PIRNR000168"/>
    </source>
</evidence>
<dbReference type="GO" id="GO:0071949">
    <property type="term" value="F:FAD binding"/>
    <property type="evidence" value="ECO:0007669"/>
    <property type="project" value="InterPro"/>
</dbReference>
<keyword evidence="9" id="KW-0443">Lipid metabolism</keyword>
<feature type="active site" description="Proton acceptor" evidence="12">
    <location>
        <position position="436"/>
    </location>
</feature>